<accession>A0A1J5QDF7</accession>
<sequence length="361" mass="39101">MRGTSRGRQLCAAVGHRVGHGERRERPAGRSLRGCQHRRAERRSVRRRGALDPGGAVTDDGAHRDEAGARVGLRRRECRVDRLEVRAVTDALHVPARGREPGQVVVGGRLRGRPVDRDPVVVPQDDEPSQAQVPGQGDRLLADPLHEAAVADQRVGAVIGDLRKPRGLHALGERHAHGHRQALSERSGGGLHPVGVAELGVTRGPRAELAEAAQLVDRQVVAEGVQQPVEERRAVPRAQHEPVTVRPARVGRVVAQVAGEQHPGHRRSTHRQPRVSGLRRLDHVGGEEPQGPDRQGVGPGVPGLRIDGAGRDVDPQLDAHLRPPCRRRRSSRASSRSSPDRAAAAPRRPCPRGRSTTSSRR</sequence>
<organism evidence="2">
    <name type="scientific">mine drainage metagenome</name>
    <dbReference type="NCBI Taxonomy" id="410659"/>
    <lineage>
        <taxon>unclassified sequences</taxon>
        <taxon>metagenomes</taxon>
        <taxon>ecological metagenomes</taxon>
    </lineage>
</organism>
<feature type="region of interest" description="Disordered" evidence="1">
    <location>
        <begin position="15"/>
        <end position="63"/>
    </location>
</feature>
<comment type="caution">
    <text evidence="2">The sequence shown here is derived from an EMBL/GenBank/DDBJ whole genome shotgun (WGS) entry which is preliminary data.</text>
</comment>
<name>A0A1J5QDF7_9ZZZZ</name>
<feature type="compositionally biased region" description="Basic residues" evidence="1">
    <location>
        <begin position="35"/>
        <end position="48"/>
    </location>
</feature>
<evidence type="ECO:0000313" key="2">
    <source>
        <dbReference type="EMBL" id="OIQ81641.1"/>
    </source>
</evidence>
<feature type="region of interest" description="Disordered" evidence="1">
    <location>
        <begin position="282"/>
        <end position="361"/>
    </location>
</feature>
<reference evidence="2" key="1">
    <citation type="submission" date="2016-10" db="EMBL/GenBank/DDBJ databases">
        <title>Sequence of Gallionella enrichment culture.</title>
        <authorList>
            <person name="Poehlein A."/>
            <person name="Muehling M."/>
            <person name="Daniel R."/>
        </authorList>
    </citation>
    <scope>NUCLEOTIDE SEQUENCE</scope>
</reference>
<proteinExistence type="predicted"/>
<evidence type="ECO:0000256" key="1">
    <source>
        <dbReference type="SAM" id="MobiDB-lite"/>
    </source>
</evidence>
<protein>
    <submittedName>
        <fullName evidence="2">Uncharacterized protein</fullName>
    </submittedName>
</protein>
<feature type="compositionally biased region" description="Basic residues" evidence="1">
    <location>
        <begin position="264"/>
        <end position="273"/>
    </location>
</feature>
<dbReference type="EMBL" id="MLJW01000899">
    <property type="protein sequence ID" value="OIQ81641.1"/>
    <property type="molecule type" value="Genomic_DNA"/>
</dbReference>
<feature type="compositionally biased region" description="Basic and acidic residues" evidence="1">
    <location>
        <begin position="308"/>
        <end position="321"/>
    </location>
</feature>
<feature type="compositionally biased region" description="Basic and acidic residues" evidence="1">
    <location>
        <begin position="19"/>
        <end position="28"/>
    </location>
</feature>
<feature type="region of interest" description="Disordered" evidence="1">
    <location>
        <begin position="258"/>
        <end position="277"/>
    </location>
</feature>
<feature type="compositionally biased region" description="Low complexity" evidence="1">
    <location>
        <begin position="332"/>
        <end position="355"/>
    </location>
</feature>
<dbReference type="AlphaFoldDB" id="A0A1J5QDF7"/>
<gene>
    <name evidence="2" type="ORF">GALL_365960</name>
</gene>